<evidence type="ECO:0000259" key="3">
    <source>
        <dbReference type="Pfam" id="PF22599"/>
    </source>
</evidence>
<dbReference type="RefSeq" id="WP_220168314.1">
    <property type="nucleotide sequence ID" value="NZ_JAIBOA010000014.1"/>
</dbReference>
<keyword evidence="2" id="KW-0812">Transmembrane</keyword>
<dbReference type="Proteomes" id="UP000774570">
    <property type="component" value="Unassembled WGS sequence"/>
</dbReference>
<feature type="compositionally biased region" description="Pro residues" evidence="1">
    <location>
        <begin position="40"/>
        <end position="50"/>
    </location>
</feature>
<dbReference type="Pfam" id="PF22599">
    <property type="entry name" value="SecDF_P1_head"/>
    <property type="match status" value="1"/>
</dbReference>
<gene>
    <name evidence="4" type="ORF">K1Y72_22080</name>
</gene>
<dbReference type="Gene3D" id="3.30.1360.200">
    <property type="match status" value="1"/>
</dbReference>
<feature type="compositionally biased region" description="Low complexity" evidence="1">
    <location>
        <begin position="26"/>
        <end position="39"/>
    </location>
</feature>
<evidence type="ECO:0000313" key="5">
    <source>
        <dbReference type="Proteomes" id="UP000774570"/>
    </source>
</evidence>
<feature type="domain" description="SecDF P1 head subdomain" evidence="3">
    <location>
        <begin position="177"/>
        <end position="260"/>
    </location>
</feature>
<keyword evidence="2" id="KW-1133">Transmembrane helix</keyword>
<feature type="compositionally biased region" description="Basic and acidic residues" evidence="1">
    <location>
        <begin position="68"/>
        <end position="92"/>
    </location>
</feature>
<feature type="transmembrane region" description="Helical" evidence="2">
    <location>
        <begin position="99"/>
        <end position="124"/>
    </location>
</feature>
<accession>A0ABS7FXE4</accession>
<keyword evidence="5" id="KW-1185">Reference proteome</keyword>
<comment type="caution">
    <text evidence="4">The sequence shown here is derived from an EMBL/GenBank/DDBJ whole genome shotgun (WGS) entry which is preliminary data.</text>
</comment>
<dbReference type="InterPro" id="IPR054384">
    <property type="entry name" value="SecDF_P1_head"/>
</dbReference>
<name>A0ABS7FXE4_9ACTN</name>
<feature type="compositionally biased region" description="Basic residues" evidence="1">
    <location>
        <begin position="58"/>
        <end position="67"/>
    </location>
</feature>
<evidence type="ECO:0000256" key="2">
    <source>
        <dbReference type="SAM" id="Phobius"/>
    </source>
</evidence>
<organism evidence="4 5">
    <name type="scientific">Actinomadura parmotrematis</name>
    <dbReference type="NCBI Taxonomy" id="2864039"/>
    <lineage>
        <taxon>Bacteria</taxon>
        <taxon>Bacillati</taxon>
        <taxon>Actinomycetota</taxon>
        <taxon>Actinomycetes</taxon>
        <taxon>Streptosporangiales</taxon>
        <taxon>Thermomonosporaceae</taxon>
        <taxon>Actinomadura</taxon>
    </lineage>
</organism>
<evidence type="ECO:0000256" key="1">
    <source>
        <dbReference type="SAM" id="MobiDB-lite"/>
    </source>
</evidence>
<keyword evidence="2" id="KW-0472">Membrane</keyword>
<feature type="region of interest" description="Disordered" evidence="1">
    <location>
        <begin position="1"/>
        <end position="92"/>
    </location>
</feature>
<sequence>MRVVPRRSKNREDAGPADEASPPDEAPAAPGAEERSPAGAPAPAPPPVPPPDDEAARRRARAARRQRTAAEVKRSRAGLREERARRAGRTRAEAERRSALLVMVLALGLLIATVAVTGAMFAAVRHTRPITLGTPLHVYPVAAATPGACAAGTRGVTGQTATGPVCYGLTQGIAIRRVSDLRVQRSRSGGGYDVAVTLRPSDKKAFAALTRATLGRNLAFVVGPRLVTVPRVDTAITDGRIVIVGTPTRAGADQIVAQLKGR</sequence>
<dbReference type="EMBL" id="JAIBOA010000014">
    <property type="protein sequence ID" value="MBW8485088.1"/>
    <property type="molecule type" value="Genomic_DNA"/>
</dbReference>
<proteinExistence type="predicted"/>
<reference evidence="4 5" key="1">
    <citation type="submission" date="2021-07" db="EMBL/GenBank/DDBJ databases">
        <title>Actinomadura sp. PM05-2 isolated from lichen.</title>
        <authorList>
            <person name="Somphong A."/>
            <person name="Phongsopitanun W."/>
            <person name="Tanasupawat S."/>
            <person name="Peongsungnone V."/>
        </authorList>
    </citation>
    <scope>NUCLEOTIDE SEQUENCE [LARGE SCALE GENOMIC DNA]</scope>
    <source>
        <strain evidence="4 5">PM05-2</strain>
    </source>
</reference>
<evidence type="ECO:0000313" key="4">
    <source>
        <dbReference type="EMBL" id="MBW8485088.1"/>
    </source>
</evidence>
<protein>
    <recommendedName>
        <fullName evidence="3">SecDF P1 head subdomain domain-containing protein</fullName>
    </recommendedName>
</protein>